<dbReference type="CDD" id="cd04301">
    <property type="entry name" value="NAT_SF"/>
    <property type="match status" value="1"/>
</dbReference>
<dbReference type="InterPro" id="IPR050832">
    <property type="entry name" value="Bact_Acetyltransf"/>
</dbReference>
<dbReference type="Proteomes" id="UP001165342">
    <property type="component" value="Unassembled WGS sequence"/>
</dbReference>
<evidence type="ECO:0000256" key="1">
    <source>
        <dbReference type="ARBA" id="ARBA00022679"/>
    </source>
</evidence>
<organism evidence="4 5">
    <name type="scientific">Sphingomonas hankyongi</name>
    <dbReference type="NCBI Taxonomy" id="2908209"/>
    <lineage>
        <taxon>Bacteria</taxon>
        <taxon>Pseudomonadati</taxon>
        <taxon>Pseudomonadota</taxon>
        <taxon>Alphaproteobacteria</taxon>
        <taxon>Sphingomonadales</taxon>
        <taxon>Sphingomonadaceae</taxon>
        <taxon>Sphingomonas</taxon>
    </lineage>
</organism>
<dbReference type="Gene3D" id="3.40.630.30">
    <property type="match status" value="1"/>
</dbReference>
<evidence type="ECO:0000313" key="5">
    <source>
        <dbReference type="Proteomes" id="UP001165342"/>
    </source>
</evidence>
<dbReference type="PROSITE" id="PS51186">
    <property type="entry name" value="GNAT"/>
    <property type="match status" value="1"/>
</dbReference>
<dbReference type="EC" id="2.3.1.-" evidence="4"/>
<dbReference type="GO" id="GO:0016746">
    <property type="term" value="F:acyltransferase activity"/>
    <property type="evidence" value="ECO:0007669"/>
    <property type="project" value="UniProtKB-KW"/>
</dbReference>
<keyword evidence="1 4" id="KW-0808">Transferase</keyword>
<comment type="caution">
    <text evidence="4">The sequence shown here is derived from an EMBL/GenBank/DDBJ whole genome shotgun (WGS) entry which is preliminary data.</text>
</comment>
<feature type="domain" description="N-acetyltransferase" evidence="3">
    <location>
        <begin position="7"/>
        <end position="161"/>
    </location>
</feature>
<dbReference type="InterPro" id="IPR016181">
    <property type="entry name" value="Acyl_CoA_acyltransferase"/>
</dbReference>
<proteinExistence type="predicted"/>
<dbReference type="Pfam" id="PF00583">
    <property type="entry name" value="Acetyltransf_1"/>
    <property type="match status" value="1"/>
</dbReference>
<keyword evidence="2 4" id="KW-0012">Acyltransferase</keyword>
<evidence type="ECO:0000256" key="2">
    <source>
        <dbReference type="ARBA" id="ARBA00023315"/>
    </source>
</evidence>
<name>A0ABT0S1U7_9SPHN</name>
<dbReference type="PANTHER" id="PTHR43877">
    <property type="entry name" value="AMINOALKYLPHOSPHONATE N-ACETYLTRANSFERASE-RELATED-RELATED"/>
    <property type="match status" value="1"/>
</dbReference>
<protein>
    <submittedName>
        <fullName evidence="4">GNAT family N-acetyltransferase</fullName>
        <ecNumber evidence="4">2.3.1.-</ecNumber>
    </submittedName>
</protein>
<reference evidence="4" key="1">
    <citation type="submission" date="2022-05" db="EMBL/GenBank/DDBJ databases">
        <authorList>
            <person name="Jo J.-H."/>
            <person name="Im W.-T."/>
        </authorList>
    </citation>
    <scope>NUCLEOTIDE SEQUENCE</scope>
    <source>
        <strain evidence="4">SE220</strain>
    </source>
</reference>
<gene>
    <name evidence="4" type="ORF">LZ538_06130</name>
</gene>
<keyword evidence="5" id="KW-1185">Reference proteome</keyword>
<sequence>MATPALSTVVQLEPGSSRDLEAVMEIMEAAFGSKYGEAWTRSQCAGILPMAGVWLQLAREQHTGNVVGFSLSRCVAGEAELLLLGVLPSRHRQGIGRQLLDHFTRRAAADGASRVHLEVRDGNPAVHMYRAAGFEPVGRRRKYYHAPDGQNFDALTFARTV</sequence>
<dbReference type="InterPro" id="IPR000182">
    <property type="entry name" value="GNAT_dom"/>
</dbReference>
<dbReference type="SUPFAM" id="SSF55729">
    <property type="entry name" value="Acyl-CoA N-acyltransferases (Nat)"/>
    <property type="match status" value="1"/>
</dbReference>
<evidence type="ECO:0000259" key="3">
    <source>
        <dbReference type="PROSITE" id="PS51186"/>
    </source>
</evidence>
<dbReference type="RefSeq" id="WP_249831120.1">
    <property type="nucleotide sequence ID" value="NZ_JAMGBE010000002.1"/>
</dbReference>
<accession>A0ABT0S1U7</accession>
<evidence type="ECO:0000313" key="4">
    <source>
        <dbReference type="EMBL" id="MCL6729634.1"/>
    </source>
</evidence>
<dbReference type="EMBL" id="JAMGBE010000002">
    <property type="protein sequence ID" value="MCL6729634.1"/>
    <property type="molecule type" value="Genomic_DNA"/>
</dbReference>